<gene>
    <name evidence="3" type="ORF">ACFW6T_25210</name>
</gene>
<evidence type="ECO:0000259" key="2">
    <source>
        <dbReference type="Pfam" id="PF14216"/>
    </source>
</evidence>
<protein>
    <submittedName>
        <fullName evidence="3">DUF4326 domain-containing protein</fullName>
    </submittedName>
</protein>
<name>A0ABW6GRT3_9ACTN</name>
<proteinExistence type="predicted"/>
<comment type="caution">
    <text evidence="3">The sequence shown here is derived from an EMBL/GenBank/DDBJ whole genome shotgun (WGS) entry which is preliminary data.</text>
</comment>
<dbReference type="InterPro" id="IPR025475">
    <property type="entry name" value="DUF4326"/>
</dbReference>
<evidence type="ECO:0000256" key="1">
    <source>
        <dbReference type="SAM" id="MobiDB-lite"/>
    </source>
</evidence>
<evidence type="ECO:0000313" key="4">
    <source>
        <dbReference type="Proteomes" id="UP001599542"/>
    </source>
</evidence>
<feature type="domain" description="DUF4326" evidence="2">
    <location>
        <begin position="16"/>
        <end position="123"/>
    </location>
</feature>
<dbReference type="RefSeq" id="WP_380329410.1">
    <property type="nucleotide sequence ID" value="NZ_JBHYPW010000056.1"/>
</dbReference>
<sequence>MSTATIHRTPRRIQRQRTAGWRKPEGAIYVGRPTPFGNPYRITRIGTVWCVYVDIPDTGRTITVSTVFDERQARQDAVDGFRDMFCTPGGAEQAAYFARELHGRDLLCWCAPDMPCHADVLIEIANGGAS</sequence>
<organism evidence="3 4">
    <name type="scientific">Kitasatospora phosalacinea</name>
    <dbReference type="NCBI Taxonomy" id="2065"/>
    <lineage>
        <taxon>Bacteria</taxon>
        <taxon>Bacillati</taxon>
        <taxon>Actinomycetota</taxon>
        <taxon>Actinomycetes</taxon>
        <taxon>Kitasatosporales</taxon>
        <taxon>Streptomycetaceae</taxon>
        <taxon>Kitasatospora</taxon>
    </lineage>
</organism>
<keyword evidence="4" id="KW-1185">Reference proteome</keyword>
<accession>A0ABW6GRT3</accession>
<dbReference type="Pfam" id="PF14216">
    <property type="entry name" value="DUF4326"/>
    <property type="match status" value="1"/>
</dbReference>
<dbReference type="EMBL" id="JBHYPX010000058">
    <property type="protein sequence ID" value="MFE1355294.1"/>
    <property type="molecule type" value="Genomic_DNA"/>
</dbReference>
<feature type="region of interest" description="Disordered" evidence="1">
    <location>
        <begin position="1"/>
        <end position="20"/>
    </location>
</feature>
<reference evidence="3 4" key="1">
    <citation type="submission" date="2024-09" db="EMBL/GenBank/DDBJ databases">
        <title>The Natural Products Discovery Center: Release of the First 8490 Sequenced Strains for Exploring Actinobacteria Biosynthetic Diversity.</title>
        <authorList>
            <person name="Kalkreuter E."/>
            <person name="Kautsar S.A."/>
            <person name="Yang D."/>
            <person name="Bader C.D."/>
            <person name="Teijaro C.N."/>
            <person name="Fluegel L."/>
            <person name="Davis C.M."/>
            <person name="Simpson J.R."/>
            <person name="Lauterbach L."/>
            <person name="Steele A.D."/>
            <person name="Gui C."/>
            <person name="Meng S."/>
            <person name="Li G."/>
            <person name="Viehrig K."/>
            <person name="Ye F."/>
            <person name="Su P."/>
            <person name="Kiefer A.F."/>
            <person name="Nichols A."/>
            <person name="Cepeda A.J."/>
            <person name="Yan W."/>
            <person name="Fan B."/>
            <person name="Jiang Y."/>
            <person name="Adhikari A."/>
            <person name="Zheng C.-J."/>
            <person name="Schuster L."/>
            <person name="Cowan T.M."/>
            <person name="Smanski M.J."/>
            <person name="Chevrette M.G."/>
            <person name="De Carvalho L.P.S."/>
            <person name="Shen B."/>
        </authorList>
    </citation>
    <scope>NUCLEOTIDE SEQUENCE [LARGE SCALE GENOMIC DNA]</scope>
    <source>
        <strain evidence="3 4">NPDC058753</strain>
    </source>
</reference>
<evidence type="ECO:0000313" key="3">
    <source>
        <dbReference type="EMBL" id="MFE1355294.1"/>
    </source>
</evidence>
<dbReference type="Proteomes" id="UP001599542">
    <property type="component" value="Unassembled WGS sequence"/>
</dbReference>